<sequence length="403" mass="44640">MSLLSEKLYRYDAARNARAAGIYPYFREIQSDQDTEVVINGKKVLMFGSNAYLGLTNHPAVKEASIEAIKKYGTGMAGSRFLNGTLDIHVELERKLAAFVGKEDALVYSTGFNVNQGVVGCVTGREDYIIWDELDHASIIEGNRASLSNKLKFRHNDMESLEKQLQKCEPDKVKLIVVDGVFSMEGDVTNLPEIVRLSKKYNANIMIDEAHGLGVFGKNFNGKGVHDYFGLTDNMDLIMGTFSKSLASIGGFIAAEEAIIDYLRHNSRPYIFSASITPSATAAASKALDILIAEPERVAHLWEITNYALEGFRSLGCEIGHTSSPIIPLYIRDNEKTFIITRTLFEEGIFVNPVVSPAVAPKDTLIRFSLMATHTKEQVDIALDKIGRIFRKMGVLTENVEKA</sequence>
<gene>
    <name evidence="7" type="ORF">E2605_06785</name>
</gene>
<keyword evidence="8" id="KW-1185">Reference proteome</keyword>
<dbReference type="InterPro" id="IPR050087">
    <property type="entry name" value="AON_synthase_class-II"/>
</dbReference>
<evidence type="ECO:0000256" key="5">
    <source>
        <dbReference type="RuleBase" id="RU003693"/>
    </source>
</evidence>
<dbReference type="Pfam" id="PF00155">
    <property type="entry name" value="Aminotran_1_2"/>
    <property type="match status" value="1"/>
</dbReference>
<dbReference type="Proteomes" id="UP000297861">
    <property type="component" value="Unassembled WGS sequence"/>
</dbReference>
<reference evidence="7 8" key="1">
    <citation type="submission" date="2019-03" db="EMBL/GenBank/DDBJ databases">
        <title>San Antonio Military Medical Center submission to MRSN (WRAIR), pending publication.</title>
        <authorList>
            <person name="Blyth D.M."/>
            <person name="Mccarthy S.L."/>
            <person name="Schall S.E."/>
            <person name="Stam J.A."/>
            <person name="Ong A.C."/>
            <person name="Mcgann P.T."/>
        </authorList>
    </citation>
    <scope>NUCLEOTIDE SEQUENCE [LARGE SCALE GENOMIC DNA]</scope>
    <source>
        <strain evidence="7 8">MRSN571793</strain>
    </source>
</reference>
<dbReference type="PROSITE" id="PS00599">
    <property type="entry name" value="AA_TRANSFER_CLASS_2"/>
    <property type="match status" value="1"/>
</dbReference>
<keyword evidence="3 7" id="KW-0808">Transferase</keyword>
<organism evidence="7 8">
    <name type="scientific">Dysgonomonas capnocytophagoides</name>
    <dbReference type="NCBI Taxonomy" id="45254"/>
    <lineage>
        <taxon>Bacteria</taxon>
        <taxon>Pseudomonadati</taxon>
        <taxon>Bacteroidota</taxon>
        <taxon>Bacteroidia</taxon>
        <taxon>Bacteroidales</taxon>
        <taxon>Dysgonomonadaceae</taxon>
        <taxon>Dysgonomonas</taxon>
    </lineage>
</organism>
<comment type="cofactor">
    <cofactor evidence="1 5">
        <name>pyridoxal 5'-phosphate</name>
        <dbReference type="ChEBI" id="CHEBI:597326"/>
    </cofactor>
</comment>
<dbReference type="InterPro" id="IPR015421">
    <property type="entry name" value="PyrdxlP-dep_Trfase_major"/>
</dbReference>
<protein>
    <submittedName>
        <fullName evidence="7">Aminotransferase class I/II-fold pyridoxal phosphate-dependent enzyme</fullName>
    </submittedName>
</protein>
<proteinExistence type="inferred from homology"/>
<dbReference type="CDD" id="cd06454">
    <property type="entry name" value="KBL_like"/>
    <property type="match status" value="1"/>
</dbReference>
<dbReference type="SUPFAM" id="SSF53383">
    <property type="entry name" value="PLP-dependent transferases"/>
    <property type="match status" value="1"/>
</dbReference>
<dbReference type="Gene3D" id="3.40.640.10">
    <property type="entry name" value="Type I PLP-dependent aspartate aminotransferase-like (Major domain)"/>
    <property type="match status" value="1"/>
</dbReference>
<dbReference type="NCBIfam" id="NF047600">
    <property type="entry name" value="SerpalmtaseCFB"/>
    <property type="match status" value="1"/>
</dbReference>
<dbReference type="InterPro" id="IPR004839">
    <property type="entry name" value="Aminotransferase_I/II_large"/>
</dbReference>
<dbReference type="InterPro" id="IPR015424">
    <property type="entry name" value="PyrdxlP-dep_Trfase"/>
</dbReference>
<evidence type="ECO:0000259" key="6">
    <source>
        <dbReference type="Pfam" id="PF00155"/>
    </source>
</evidence>
<dbReference type="EMBL" id="SOML01000003">
    <property type="protein sequence ID" value="TFD97364.1"/>
    <property type="molecule type" value="Genomic_DNA"/>
</dbReference>
<evidence type="ECO:0000313" key="7">
    <source>
        <dbReference type="EMBL" id="TFD97364.1"/>
    </source>
</evidence>
<name>A0A4Y8L5C2_9BACT</name>
<evidence type="ECO:0000256" key="4">
    <source>
        <dbReference type="ARBA" id="ARBA00022898"/>
    </source>
</evidence>
<comment type="caution">
    <text evidence="7">The sequence shown here is derived from an EMBL/GenBank/DDBJ whole genome shotgun (WGS) entry which is preliminary data.</text>
</comment>
<comment type="similarity">
    <text evidence="5">Belongs to the class-II pyridoxal-phosphate-dependent aminotransferase family.</text>
</comment>
<dbReference type="Gene3D" id="3.90.1150.10">
    <property type="entry name" value="Aspartate Aminotransferase, domain 1"/>
    <property type="match status" value="1"/>
</dbReference>
<dbReference type="InterPro" id="IPR015422">
    <property type="entry name" value="PyrdxlP-dep_Trfase_small"/>
</dbReference>
<evidence type="ECO:0000256" key="2">
    <source>
        <dbReference type="ARBA" id="ARBA00005189"/>
    </source>
</evidence>
<comment type="pathway">
    <text evidence="2">Lipid metabolism.</text>
</comment>
<dbReference type="RefSeq" id="WP_026626309.1">
    <property type="nucleotide sequence ID" value="NZ_JAWZLG010000100.1"/>
</dbReference>
<dbReference type="AlphaFoldDB" id="A0A4Y8L5C2"/>
<keyword evidence="7" id="KW-0032">Aminotransferase</keyword>
<accession>A0A4Y8L5C2</accession>
<dbReference type="GO" id="GO:0008483">
    <property type="term" value="F:transaminase activity"/>
    <property type="evidence" value="ECO:0007669"/>
    <property type="project" value="UniProtKB-KW"/>
</dbReference>
<evidence type="ECO:0000313" key="8">
    <source>
        <dbReference type="Proteomes" id="UP000297861"/>
    </source>
</evidence>
<evidence type="ECO:0000256" key="3">
    <source>
        <dbReference type="ARBA" id="ARBA00022679"/>
    </source>
</evidence>
<dbReference type="STRING" id="1121485.GCA_000426485_02407"/>
<dbReference type="GO" id="GO:0030170">
    <property type="term" value="F:pyridoxal phosphate binding"/>
    <property type="evidence" value="ECO:0007669"/>
    <property type="project" value="InterPro"/>
</dbReference>
<dbReference type="PANTHER" id="PTHR13693:SF3">
    <property type="entry name" value="LD36009P"/>
    <property type="match status" value="1"/>
</dbReference>
<feature type="domain" description="Aminotransferase class I/classII large" evidence="6">
    <location>
        <begin position="43"/>
        <end position="386"/>
    </location>
</feature>
<dbReference type="InterPro" id="IPR001917">
    <property type="entry name" value="Aminotrans_II_pyridoxalP_BS"/>
</dbReference>
<dbReference type="PANTHER" id="PTHR13693">
    <property type="entry name" value="CLASS II AMINOTRANSFERASE/8-AMINO-7-OXONONANOATE SYNTHASE"/>
    <property type="match status" value="1"/>
</dbReference>
<dbReference type="OrthoDB" id="9807157at2"/>
<keyword evidence="4 5" id="KW-0663">Pyridoxal phosphate</keyword>
<evidence type="ECO:0000256" key="1">
    <source>
        <dbReference type="ARBA" id="ARBA00001933"/>
    </source>
</evidence>